<evidence type="ECO:0000313" key="2">
    <source>
        <dbReference type="EMBL" id="OAD73069.1"/>
    </source>
</evidence>
<sequence>MTVMSNKDKEKCDAIIKKVLFKIGDHVKLMHKGCFGLELRFKGPFVVMNKNEAYGTYQLKTMEGKPLTSWVHIDHLYKTHGDAPQDTWYNPNASCSAWRTAMRLLDLEIPNDTVDPVASPDDVGACGRSQSQEGGNVRVDISEQNQ</sequence>
<dbReference type="RefSeq" id="XP_018291109.1">
    <property type="nucleotide sequence ID" value="XM_018436048.1"/>
</dbReference>
<protein>
    <submittedName>
        <fullName evidence="2">Uncharacterized protein</fullName>
    </submittedName>
</protein>
<name>A0A167MK20_PHYB8</name>
<dbReference type="Proteomes" id="UP000077315">
    <property type="component" value="Unassembled WGS sequence"/>
</dbReference>
<dbReference type="VEuPathDB" id="FungiDB:PHYBLDRAFT_169326"/>
<gene>
    <name evidence="2" type="ORF">PHYBLDRAFT_169326</name>
</gene>
<accession>A0A167MK20</accession>
<keyword evidence="3" id="KW-1185">Reference proteome</keyword>
<dbReference type="EMBL" id="KV440982">
    <property type="protein sequence ID" value="OAD73069.1"/>
    <property type="molecule type" value="Genomic_DNA"/>
</dbReference>
<proteinExistence type="predicted"/>
<dbReference type="GeneID" id="28996954"/>
<organism evidence="2 3">
    <name type="scientific">Phycomyces blakesleeanus (strain ATCC 8743b / DSM 1359 / FGSC 10004 / NBRC 33097 / NRRL 1555)</name>
    <dbReference type="NCBI Taxonomy" id="763407"/>
    <lineage>
        <taxon>Eukaryota</taxon>
        <taxon>Fungi</taxon>
        <taxon>Fungi incertae sedis</taxon>
        <taxon>Mucoromycota</taxon>
        <taxon>Mucoromycotina</taxon>
        <taxon>Mucoromycetes</taxon>
        <taxon>Mucorales</taxon>
        <taxon>Phycomycetaceae</taxon>
        <taxon>Phycomyces</taxon>
    </lineage>
</organism>
<dbReference type="AlphaFoldDB" id="A0A167MK20"/>
<evidence type="ECO:0000313" key="3">
    <source>
        <dbReference type="Proteomes" id="UP000077315"/>
    </source>
</evidence>
<dbReference type="OrthoDB" id="2280149at2759"/>
<feature type="region of interest" description="Disordered" evidence="1">
    <location>
        <begin position="116"/>
        <end position="146"/>
    </location>
</feature>
<evidence type="ECO:0000256" key="1">
    <source>
        <dbReference type="SAM" id="MobiDB-lite"/>
    </source>
</evidence>
<dbReference type="InParanoid" id="A0A167MK20"/>
<reference evidence="3" key="1">
    <citation type="submission" date="2015-06" db="EMBL/GenBank/DDBJ databases">
        <title>Expansion of signal transduction pathways in fungi by whole-genome duplication.</title>
        <authorList>
            <consortium name="DOE Joint Genome Institute"/>
            <person name="Corrochano L.M."/>
            <person name="Kuo A."/>
            <person name="Marcet-Houben M."/>
            <person name="Polaino S."/>
            <person name="Salamov A."/>
            <person name="Villalobos J.M."/>
            <person name="Alvarez M.I."/>
            <person name="Avalos J."/>
            <person name="Benito E.P."/>
            <person name="Benoit I."/>
            <person name="Burger G."/>
            <person name="Camino L.P."/>
            <person name="Canovas D."/>
            <person name="Cerda-Olmedo E."/>
            <person name="Cheng J.-F."/>
            <person name="Dominguez A."/>
            <person name="Elias M."/>
            <person name="Eslava A.P."/>
            <person name="Glaser F."/>
            <person name="Grimwood J."/>
            <person name="Gutierrez G."/>
            <person name="Heitman J."/>
            <person name="Henrissat B."/>
            <person name="Iturriaga E.A."/>
            <person name="Lang B.F."/>
            <person name="Lavin J.L."/>
            <person name="Lee S."/>
            <person name="Li W."/>
            <person name="Lindquist E."/>
            <person name="Lopez-Garcia S."/>
            <person name="Luque E.M."/>
            <person name="Marcos A.T."/>
            <person name="Martin J."/>
            <person name="McCluskey K."/>
            <person name="Medina H.R."/>
            <person name="Miralles-Duran A."/>
            <person name="Miyazaki A."/>
            <person name="Munoz-Torres E."/>
            <person name="Oguiza J.A."/>
            <person name="Ohm R."/>
            <person name="Olmedo M."/>
            <person name="Orejas M."/>
            <person name="Ortiz-Castellanos L."/>
            <person name="Pisabarro A.G."/>
            <person name="Rodriguez-Romero J."/>
            <person name="Ruiz-Herrera J."/>
            <person name="Ruiz-Vazquez R."/>
            <person name="Sanz C."/>
            <person name="Schackwitz W."/>
            <person name="Schmutz J."/>
            <person name="Shahriari M."/>
            <person name="Shelest E."/>
            <person name="Silva-Franco F."/>
            <person name="Soanes D."/>
            <person name="Syed K."/>
            <person name="Tagua V.G."/>
            <person name="Talbot N.J."/>
            <person name="Thon M."/>
            <person name="De vries R.P."/>
            <person name="Wiebenga A."/>
            <person name="Yadav J.S."/>
            <person name="Braun E.L."/>
            <person name="Baker S."/>
            <person name="Garre V."/>
            <person name="Horwitz B."/>
            <person name="Torres-Martinez S."/>
            <person name="Idnurm A."/>
            <person name="Herrera-Estrella A."/>
            <person name="Gabaldon T."/>
            <person name="Grigoriev I.V."/>
        </authorList>
    </citation>
    <scope>NUCLEOTIDE SEQUENCE [LARGE SCALE GENOMIC DNA]</scope>
    <source>
        <strain evidence="3">NRRL 1555(-)</strain>
    </source>
</reference>